<dbReference type="FunFam" id="1.20.1410.10:FF:000006">
    <property type="entry name" value="Huntingtin interacting protein"/>
    <property type="match status" value="1"/>
</dbReference>
<dbReference type="SUPFAM" id="SSF48464">
    <property type="entry name" value="ENTH/VHS domain"/>
    <property type="match status" value="1"/>
</dbReference>
<sequence>MSPLSRRRDREQRATNLSAESAPIFRGLQSISIGKAVNSTETPVKEKHVRSAIIGTYREKSGCIFWTYMLRQPLQENQIVAWKFCHVLHKVLREGHPRVIVDSQRYRGKLEDIGKLWQHLREGYGRLIQLYARLLITKLDYHKRNPRLPGNLQVTPEELEAIGENDINIYFQMSVEMFDYMDDILNLQHAVFGSLDLSRSNSMTPCGQCRLAPLIPCIQDASQLYDCCVKILFKLHGALPADTLTGHRDRFSKQFHELKSFYNTIKHMQYFKYLIAIPSLPEKPPNFLIQAELRTYVTPIVVLPPEESIDSETAIENLIDTSDTGSLTGDQLDSVNTRNGSISPDALVERDSLIDHLYQENVRQRQEVNHLLMDHQQIVADFRNRVLELESTLSTKSNEIVTEKQTCQKLMKENAITLAKVQEIEGKNEVLEEKFKKLKDVYSKLREEHISLIRKKAELDKELGGIKISREQSERRTLKAEERLQELLQGQASTEQETQRVAQAREDLEDVRKKLDAVQTENLALIAKIDFITSEKTALEEDLHDLLIQKEELDLRIVNLETDAERSYNQVKIDANTALFDLLLNAISEAESILHYAMHAIDNPAISALTCTPDYLESLLEPTEKSFNDLEEAYNNYMLDTTKGKVLIRTAVHSAYFLALYLIYAKSTSNTSTDIGIADRFADECKQLGSQGLIMLSYIKEKSSMTGAQITNVKSQLQKISSLINTLSSTQNNVEIVGTLVESELQSMDKAIEETVAKIQDMLDKSRAADSGLKLKVNEQILDSCTDLMKCIRKLVQKSRLLQKEIVEQGRGTVSATEFYKRNHQWSEGLISAAKAIAMGANFLLEAADKVVLGNGKFEQLVVASQGIAASTAQLVVASRVKADRNSTNLTELSKASREVTQATANVVATAKSCNHLVEENEDLDMSNLSLHQAKRLEMEAQVRILELEQALETERLRLAALRRYHYQLDGENEA</sequence>
<keyword evidence="3" id="KW-0963">Cytoplasm</keyword>
<gene>
    <name evidence="8" type="ORF">ALC53_05108</name>
</gene>
<name>A0A151I525_9HYME</name>
<evidence type="ECO:0000313" key="8">
    <source>
        <dbReference type="EMBL" id="KYM84715.1"/>
    </source>
</evidence>
<keyword evidence="9" id="KW-1185">Reference proteome</keyword>
<dbReference type="SMART" id="SM00273">
    <property type="entry name" value="ENTH"/>
    <property type="match status" value="1"/>
</dbReference>
<dbReference type="GO" id="GO:0035615">
    <property type="term" value="F:clathrin adaptor activity"/>
    <property type="evidence" value="ECO:0007669"/>
    <property type="project" value="TreeGrafter"/>
</dbReference>
<dbReference type="Gene3D" id="1.20.1410.10">
    <property type="entry name" value="I/LWEQ domain"/>
    <property type="match status" value="1"/>
</dbReference>
<feature type="domain" description="ENTH" evidence="6">
    <location>
        <begin position="21"/>
        <end position="149"/>
    </location>
</feature>
<reference evidence="8 9" key="1">
    <citation type="submission" date="2015-09" db="EMBL/GenBank/DDBJ databases">
        <title>Atta colombica WGS genome.</title>
        <authorList>
            <person name="Nygaard S."/>
            <person name="Hu H."/>
            <person name="Boomsma J."/>
            <person name="Zhang G."/>
        </authorList>
    </citation>
    <scope>NUCLEOTIDE SEQUENCE [LARGE SCALE GENOMIC DNA]</scope>
    <source>
        <strain evidence="8">Treedump-2</strain>
        <tissue evidence="8">Whole body</tissue>
    </source>
</reference>
<dbReference type="InterPro" id="IPR011417">
    <property type="entry name" value="ANTH_dom"/>
</dbReference>
<feature type="coiled-coil region" evidence="5">
    <location>
        <begin position="421"/>
        <end position="570"/>
    </location>
</feature>
<dbReference type="GO" id="GO:0007015">
    <property type="term" value="P:actin filament organization"/>
    <property type="evidence" value="ECO:0007669"/>
    <property type="project" value="TreeGrafter"/>
</dbReference>
<evidence type="ECO:0000256" key="5">
    <source>
        <dbReference type="SAM" id="Coils"/>
    </source>
</evidence>
<proteinExistence type="inferred from homology"/>
<evidence type="ECO:0000256" key="4">
    <source>
        <dbReference type="ARBA" id="ARBA00023203"/>
    </source>
</evidence>
<dbReference type="GO" id="GO:0080025">
    <property type="term" value="F:phosphatidylinositol-3,5-bisphosphate binding"/>
    <property type="evidence" value="ECO:0007669"/>
    <property type="project" value="TreeGrafter"/>
</dbReference>
<evidence type="ECO:0000256" key="2">
    <source>
        <dbReference type="ARBA" id="ARBA00010135"/>
    </source>
</evidence>
<accession>A0A151I525</accession>
<evidence type="ECO:0000259" key="7">
    <source>
        <dbReference type="PROSITE" id="PS50945"/>
    </source>
</evidence>
<dbReference type="STRING" id="520822.A0A151I525"/>
<dbReference type="SMART" id="SM00307">
    <property type="entry name" value="ILWEQ"/>
    <property type="match status" value="1"/>
</dbReference>
<dbReference type="Pfam" id="PF07651">
    <property type="entry name" value="ANTH"/>
    <property type="match status" value="1"/>
</dbReference>
<dbReference type="Gene3D" id="1.20.5.1700">
    <property type="match status" value="1"/>
</dbReference>
<dbReference type="GO" id="GO:0030136">
    <property type="term" value="C:clathrin-coated vesicle"/>
    <property type="evidence" value="ECO:0007669"/>
    <property type="project" value="TreeGrafter"/>
</dbReference>
<evidence type="ECO:0000256" key="1">
    <source>
        <dbReference type="ARBA" id="ARBA00004496"/>
    </source>
</evidence>
<feature type="domain" description="I/LWEQ" evidence="7">
    <location>
        <begin position="729"/>
        <end position="970"/>
    </location>
</feature>
<dbReference type="GO" id="GO:0030864">
    <property type="term" value="C:cortical actin cytoskeleton"/>
    <property type="evidence" value="ECO:0007669"/>
    <property type="project" value="TreeGrafter"/>
</dbReference>
<keyword evidence="4" id="KW-0009">Actin-binding</keyword>
<protein>
    <submittedName>
        <fullName evidence="8">Huntingtin-interacting protein 1</fullName>
    </submittedName>
</protein>
<evidence type="ECO:0000313" key="9">
    <source>
        <dbReference type="Proteomes" id="UP000078540"/>
    </source>
</evidence>
<dbReference type="GO" id="GO:0048268">
    <property type="term" value="P:clathrin coat assembly"/>
    <property type="evidence" value="ECO:0007669"/>
    <property type="project" value="TreeGrafter"/>
</dbReference>
<dbReference type="CDD" id="cd17006">
    <property type="entry name" value="ANTH_N_HIP1_like"/>
    <property type="match status" value="1"/>
</dbReference>
<dbReference type="Gene3D" id="1.25.40.90">
    <property type="match status" value="1"/>
</dbReference>
<keyword evidence="5" id="KW-0175">Coiled coil</keyword>
<dbReference type="Proteomes" id="UP000078540">
    <property type="component" value="Unassembled WGS sequence"/>
</dbReference>
<dbReference type="GO" id="GO:0043325">
    <property type="term" value="F:phosphatidylinositol-3,4-bisphosphate binding"/>
    <property type="evidence" value="ECO:0007669"/>
    <property type="project" value="TreeGrafter"/>
</dbReference>
<comment type="similarity">
    <text evidence="2">Belongs to the SLA2 family.</text>
</comment>
<dbReference type="InterPro" id="IPR008942">
    <property type="entry name" value="ENTH_VHS"/>
</dbReference>
<evidence type="ECO:0000256" key="3">
    <source>
        <dbReference type="ARBA" id="ARBA00022490"/>
    </source>
</evidence>
<evidence type="ECO:0000259" key="6">
    <source>
        <dbReference type="PROSITE" id="PS50942"/>
    </source>
</evidence>
<dbReference type="AlphaFoldDB" id="A0A151I525"/>
<dbReference type="InterPro" id="IPR030224">
    <property type="entry name" value="Sla2_fam"/>
</dbReference>
<dbReference type="PROSITE" id="PS50945">
    <property type="entry name" value="I_LWEQ"/>
    <property type="match status" value="1"/>
</dbReference>
<organism evidence="8 9">
    <name type="scientific">Atta colombica</name>
    <dbReference type="NCBI Taxonomy" id="520822"/>
    <lineage>
        <taxon>Eukaryota</taxon>
        <taxon>Metazoa</taxon>
        <taxon>Ecdysozoa</taxon>
        <taxon>Arthropoda</taxon>
        <taxon>Hexapoda</taxon>
        <taxon>Insecta</taxon>
        <taxon>Pterygota</taxon>
        <taxon>Neoptera</taxon>
        <taxon>Endopterygota</taxon>
        <taxon>Hymenoptera</taxon>
        <taxon>Apocrita</taxon>
        <taxon>Aculeata</taxon>
        <taxon>Formicoidea</taxon>
        <taxon>Formicidae</taxon>
        <taxon>Myrmicinae</taxon>
        <taxon>Atta</taxon>
    </lineage>
</organism>
<comment type="subcellular location">
    <subcellularLocation>
        <location evidence="1">Cytoplasm</location>
    </subcellularLocation>
</comment>
<dbReference type="GO" id="GO:0032051">
    <property type="term" value="F:clathrin light chain binding"/>
    <property type="evidence" value="ECO:0007669"/>
    <property type="project" value="TreeGrafter"/>
</dbReference>
<dbReference type="GO" id="GO:0006897">
    <property type="term" value="P:endocytosis"/>
    <property type="evidence" value="ECO:0007669"/>
    <property type="project" value="InterPro"/>
</dbReference>
<dbReference type="EMBL" id="KQ976461">
    <property type="protein sequence ID" value="KYM84715.1"/>
    <property type="molecule type" value="Genomic_DNA"/>
</dbReference>
<dbReference type="Pfam" id="PF01608">
    <property type="entry name" value="I_LWEQ"/>
    <property type="match status" value="1"/>
</dbReference>
<dbReference type="InterPro" id="IPR035964">
    <property type="entry name" value="I/LWEQ_dom_sf"/>
</dbReference>
<dbReference type="PROSITE" id="PS50942">
    <property type="entry name" value="ENTH"/>
    <property type="match status" value="1"/>
</dbReference>
<dbReference type="FunFam" id="1.25.40.90:FF:000012">
    <property type="entry name" value="Huntingtin interacting protein 1-related"/>
    <property type="match status" value="1"/>
</dbReference>
<dbReference type="SUPFAM" id="SSF109885">
    <property type="entry name" value="I/LWEQ domain"/>
    <property type="match status" value="1"/>
</dbReference>
<dbReference type="GO" id="GO:0051015">
    <property type="term" value="F:actin filament binding"/>
    <property type="evidence" value="ECO:0007669"/>
    <property type="project" value="TreeGrafter"/>
</dbReference>
<feature type="coiled-coil region" evidence="5">
    <location>
        <begin position="931"/>
        <end position="965"/>
    </location>
</feature>
<dbReference type="PANTHER" id="PTHR10407">
    <property type="entry name" value="HUNTINGTIN INTERACTING PROTEIN 1"/>
    <property type="match status" value="1"/>
</dbReference>
<dbReference type="InterPro" id="IPR002558">
    <property type="entry name" value="ILWEQ_dom"/>
</dbReference>
<dbReference type="InterPro" id="IPR013809">
    <property type="entry name" value="ENTH"/>
</dbReference>
<dbReference type="PANTHER" id="PTHR10407:SF15">
    <property type="entry name" value="HUNTINGTIN INTERACTING PROTEIN 1"/>
    <property type="match status" value="1"/>
</dbReference>